<keyword evidence="3" id="KW-0813">Transport</keyword>
<evidence type="ECO:0000256" key="6">
    <source>
        <dbReference type="ARBA" id="ARBA00023098"/>
    </source>
</evidence>
<evidence type="ECO:0000313" key="12">
    <source>
        <dbReference type="Proteomes" id="UP000009022"/>
    </source>
</evidence>
<dbReference type="HOGENOM" id="CLU_013513_4_2_1"/>
<dbReference type="Gene3D" id="3.30.559.10">
    <property type="entry name" value="Chloramphenicol acetyltransferase-like domain"/>
    <property type="match status" value="1"/>
</dbReference>
<dbReference type="PANTHER" id="PTHR22589">
    <property type="entry name" value="CARNITINE O-ACYLTRANSFERASE"/>
    <property type="match status" value="1"/>
</dbReference>
<dbReference type="InParanoid" id="B3S2C0"/>
<dbReference type="GO" id="GO:0005739">
    <property type="term" value="C:mitochondrion"/>
    <property type="evidence" value="ECO:0000318"/>
    <property type="project" value="GO_Central"/>
</dbReference>
<dbReference type="GeneID" id="6755744"/>
<evidence type="ECO:0000256" key="9">
    <source>
        <dbReference type="PIRSR" id="PIRSR600542-1"/>
    </source>
</evidence>
<evidence type="ECO:0000256" key="2">
    <source>
        <dbReference type="ARBA" id="ARBA00005232"/>
    </source>
</evidence>
<gene>
    <name evidence="11" type="ORF">TRIADDRAFT_50581</name>
</gene>
<dbReference type="GO" id="GO:0006635">
    <property type="term" value="P:fatty acid beta-oxidation"/>
    <property type="evidence" value="ECO:0000318"/>
    <property type="project" value="GO_Central"/>
</dbReference>
<evidence type="ECO:0000256" key="1">
    <source>
        <dbReference type="ARBA" id="ARBA00005005"/>
    </source>
</evidence>
<dbReference type="Gene3D" id="1.10.275.20">
    <property type="entry name" value="Choline/Carnitine o-acyltransferase"/>
    <property type="match status" value="1"/>
</dbReference>
<dbReference type="UniPathway" id="UPA00659"/>
<keyword evidence="5" id="KW-0276">Fatty acid metabolism</keyword>
<evidence type="ECO:0000256" key="3">
    <source>
        <dbReference type="ARBA" id="ARBA00022448"/>
    </source>
</evidence>
<organism evidence="11 12">
    <name type="scientific">Trichoplax adhaerens</name>
    <name type="common">Trichoplax reptans</name>
    <dbReference type="NCBI Taxonomy" id="10228"/>
    <lineage>
        <taxon>Eukaryota</taxon>
        <taxon>Metazoa</taxon>
        <taxon>Placozoa</taxon>
        <taxon>Uniplacotomia</taxon>
        <taxon>Trichoplacea</taxon>
        <taxon>Trichoplacidae</taxon>
        <taxon>Trichoplax</taxon>
    </lineage>
</organism>
<dbReference type="SUPFAM" id="SSF52777">
    <property type="entry name" value="CoA-dependent acyltransferases"/>
    <property type="match status" value="2"/>
</dbReference>
<dbReference type="eggNOG" id="KOG3719">
    <property type="taxonomic scope" value="Eukaryota"/>
</dbReference>
<dbReference type="PANTHER" id="PTHR22589:SF16">
    <property type="entry name" value="CARNITINE O-PALMITOYLTRANSFERASE 2, MITOCHONDRIAL"/>
    <property type="match status" value="1"/>
</dbReference>
<evidence type="ECO:0000313" key="11">
    <source>
        <dbReference type="EMBL" id="EDV23304.1"/>
    </source>
</evidence>
<keyword evidence="4" id="KW-0808">Transferase</keyword>
<dbReference type="Proteomes" id="UP000009022">
    <property type="component" value="Unassembled WGS sequence"/>
</dbReference>
<dbReference type="AlphaFoldDB" id="B3S2C0"/>
<dbReference type="CTD" id="6755744"/>
<dbReference type="OMA" id="NRWWDKS"/>
<dbReference type="InterPro" id="IPR039551">
    <property type="entry name" value="Cho/carn_acyl_trans"/>
</dbReference>
<dbReference type="FunFam" id="1.10.275.20:FF:000001">
    <property type="entry name" value="carnitine O-palmitoyltransferase 2, mitochondrial"/>
    <property type="match status" value="1"/>
</dbReference>
<evidence type="ECO:0000256" key="8">
    <source>
        <dbReference type="ARBA" id="ARBA00048999"/>
    </source>
</evidence>
<evidence type="ECO:0000256" key="5">
    <source>
        <dbReference type="ARBA" id="ARBA00022832"/>
    </source>
</evidence>
<keyword evidence="6" id="KW-0443">Lipid metabolism</keyword>
<dbReference type="STRING" id="10228.B3S2C0"/>
<feature type="domain" description="Choline/carnitine acyltransferase" evidence="10">
    <location>
        <begin position="100"/>
        <end position="483"/>
    </location>
</feature>
<dbReference type="KEGG" id="tad:TRIADDRAFT_50581"/>
<protein>
    <recommendedName>
        <fullName evidence="10">Choline/carnitine acyltransferase domain-containing protein</fullName>
    </recommendedName>
</protein>
<keyword evidence="7" id="KW-0012">Acyltransferase</keyword>
<dbReference type="Gene3D" id="3.30.559.70">
    <property type="entry name" value="Choline/Carnitine o-acyltransferase, domain 2"/>
    <property type="match status" value="1"/>
</dbReference>
<accession>B3S2C0</accession>
<dbReference type="PhylomeDB" id="B3S2C0"/>
<reference evidence="11 12" key="1">
    <citation type="journal article" date="2008" name="Nature">
        <title>The Trichoplax genome and the nature of placozoans.</title>
        <authorList>
            <person name="Srivastava M."/>
            <person name="Begovic E."/>
            <person name="Chapman J."/>
            <person name="Putnam N.H."/>
            <person name="Hellsten U."/>
            <person name="Kawashima T."/>
            <person name="Kuo A."/>
            <person name="Mitros T."/>
            <person name="Salamov A."/>
            <person name="Carpenter M.L."/>
            <person name="Signorovitch A.Y."/>
            <person name="Moreno M.A."/>
            <person name="Kamm K."/>
            <person name="Grimwood J."/>
            <person name="Schmutz J."/>
            <person name="Shapiro H."/>
            <person name="Grigoriev I.V."/>
            <person name="Buss L.W."/>
            <person name="Schierwater B."/>
            <person name="Dellaporta S.L."/>
            <person name="Rokhsar D.S."/>
        </authorList>
    </citation>
    <scope>NUCLEOTIDE SEQUENCE [LARGE SCALE GENOMIC DNA]</scope>
    <source>
        <strain evidence="11 12">Grell-BS-1999</strain>
    </source>
</reference>
<dbReference type="FunCoup" id="B3S2C0">
    <property type="interactions" value="1204"/>
</dbReference>
<comment type="catalytic activity">
    <reaction evidence="8">
        <text>4,8-dimethylnonanoyl-CoA + (R)-carnitine = O-4,8-dimethylnonanoyl-(R)-carnitine + CoA</text>
        <dbReference type="Rhea" id="RHEA:44860"/>
        <dbReference type="ChEBI" id="CHEBI:16347"/>
        <dbReference type="ChEBI" id="CHEBI:57287"/>
        <dbReference type="ChEBI" id="CHEBI:77061"/>
        <dbReference type="ChEBI" id="CHEBI:84654"/>
    </reaction>
</comment>
<dbReference type="OrthoDB" id="240216at2759"/>
<dbReference type="GO" id="GO:0004095">
    <property type="term" value="F:carnitine O-palmitoyltransferase activity"/>
    <property type="evidence" value="ECO:0000318"/>
    <property type="project" value="GO_Central"/>
</dbReference>
<evidence type="ECO:0000256" key="4">
    <source>
        <dbReference type="ARBA" id="ARBA00022679"/>
    </source>
</evidence>
<name>B3S2C0_TRIAD</name>
<comment type="pathway">
    <text evidence="1">Lipid metabolism; fatty acid beta-oxidation.</text>
</comment>
<dbReference type="Pfam" id="PF00755">
    <property type="entry name" value="Carn_acyltransf"/>
    <property type="match status" value="1"/>
</dbReference>
<proteinExistence type="inferred from homology"/>
<keyword evidence="12" id="KW-1185">Reference proteome</keyword>
<dbReference type="InterPro" id="IPR023213">
    <property type="entry name" value="CAT-like_dom_sf"/>
</dbReference>
<evidence type="ECO:0000256" key="7">
    <source>
        <dbReference type="ARBA" id="ARBA00023315"/>
    </source>
</evidence>
<evidence type="ECO:0000259" key="10">
    <source>
        <dbReference type="Pfam" id="PF00755"/>
    </source>
</evidence>
<dbReference type="InterPro" id="IPR000542">
    <property type="entry name" value="Carn_acyl_trans"/>
</dbReference>
<feature type="active site" description="Proton acceptor" evidence="9">
    <location>
        <position position="263"/>
    </location>
</feature>
<comment type="similarity">
    <text evidence="2">Belongs to the carnitine/choline acetyltransferase family.</text>
</comment>
<dbReference type="RefSeq" id="XP_002114214.1">
    <property type="nucleotide sequence ID" value="XM_002114178.1"/>
</dbReference>
<dbReference type="EMBL" id="DS985247">
    <property type="protein sequence ID" value="EDV23304.1"/>
    <property type="molecule type" value="Genomic_DNA"/>
</dbReference>
<dbReference type="InterPro" id="IPR042572">
    <property type="entry name" value="Carn_acyl_trans_N"/>
</dbReference>
<dbReference type="InterPro" id="IPR042231">
    <property type="entry name" value="Cho/carn_acyl_trans_2"/>
</dbReference>
<sequence length="498" mass="56302">MHYQPSLPRLPIPSLEKTCMRYLNGVQPLLSAKEFEQTSRIVKDFEENEGKALHKELVENDKKNKHTSYIAKPWMDMYLSDRTAIPINYNPGLIFLNKNPQITDQYKNLFKSTRIPKLNMDYNQAFPDSNHILVMKNGRFYTFNVIDPIDGSPLPPAYIYAQLRNIAESESSPPEFPINFLTTENRDTWANLREELEADELNAESLKAIDSAILALCLDDVGHDDPAKAMLQVLHGNGYNRWFDKSFQIIVNKKGEGAMNFEHAWGDGVAVMRYVIDMIDDSSKNLITKESVSSNVDIESQTKELQFNLSENLKSSINVAKENFVALSNTLESQVVQYEKMNKNYIKEKRLSPDSLAYYRMTGQIPTVYESCSTAAFKHGRTECLRSVSMLTKACCEAFGRNNPATASEIRELMGKCQGFDRHLFALRVLAASSLNKLPDIFLDPTFSKASHFTLSTSTLGTEYITNGGFGPVVKDGLGLPYMGDSLIELCVIFLPRR</sequence>